<comment type="subcellular location">
    <subcellularLocation>
        <location evidence="1">Cell membrane</location>
        <topology evidence="1">Multi-pass membrane protein</topology>
    </subcellularLocation>
</comment>
<dbReference type="SMART" id="SM01049">
    <property type="entry name" value="Cache_2"/>
    <property type="match status" value="1"/>
</dbReference>
<dbReference type="Pfam" id="PF17200">
    <property type="entry name" value="sCache_2"/>
    <property type="match status" value="1"/>
</dbReference>
<dbReference type="InterPro" id="IPR003660">
    <property type="entry name" value="HAMP_dom"/>
</dbReference>
<dbReference type="InterPro" id="IPR033480">
    <property type="entry name" value="sCache_2"/>
</dbReference>
<evidence type="ECO:0000256" key="4">
    <source>
        <dbReference type="ARBA" id="ARBA00022692"/>
    </source>
</evidence>
<dbReference type="PROSITE" id="PS50111">
    <property type="entry name" value="CHEMOTAXIS_TRANSDUC_2"/>
    <property type="match status" value="1"/>
</dbReference>
<dbReference type="Gene3D" id="3.30.450.20">
    <property type="entry name" value="PAS domain"/>
    <property type="match status" value="1"/>
</dbReference>
<dbReference type="PROSITE" id="PS50885">
    <property type="entry name" value="HAMP"/>
    <property type="match status" value="1"/>
</dbReference>
<proteinExistence type="inferred from homology"/>
<dbReference type="SMART" id="SM00283">
    <property type="entry name" value="MA"/>
    <property type="match status" value="1"/>
</dbReference>
<keyword evidence="8" id="KW-0807">Transducer</keyword>
<dbReference type="InterPro" id="IPR004090">
    <property type="entry name" value="Chemotax_Me-accpt_rcpt"/>
</dbReference>
<dbReference type="SUPFAM" id="SSF58104">
    <property type="entry name" value="Methyl-accepting chemotaxis protein (MCP) signaling domain"/>
    <property type="match status" value="1"/>
</dbReference>
<organism evidence="13 14">
    <name type="scientific">Aquincola tertiaricarbonis</name>
    <dbReference type="NCBI Taxonomy" id="391953"/>
    <lineage>
        <taxon>Bacteria</taxon>
        <taxon>Pseudomonadati</taxon>
        <taxon>Pseudomonadota</taxon>
        <taxon>Betaproteobacteria</taxon>
        <taxon>Burkholderiales</taxon>
        <taxon>Sphaerotilaceae</taxon>
        <taxon>Aquincola</taxon>
    </lineage>
</organism>
<evidence type="ECO:0000259" key="11">
    <source>
        <dbReference type="PROSITE" id="PS50111"/>
    </source>
</evidence>
<dbReference type="RefSeq" id="WP_250195634.1">
    <property type="nucleotide sequence ID" value="NZ_CP097635.1"/>
</dbReference>
<protein>
    <submittedName>
        <fullName evidence="13">Methyl-accepting chemotaxis protein</fullName>
    </submittedName>
</protein>
<dbReference type="InterPro" id="IPR025991">
    <property type="entry name" value="Chemoreceptor_zinc-bind_dom"/>
</dbReference>
<dbReference type="CDD" id="cd11386">
    <property type="entry name" value="MCP_signal"/>
    <property type="match status" value="1"/>
</dbReference>
<sequence length="680" mass="73144">MTAILATGGGAASSARPAGADSGFFAYHGIWAPGVRLFRALRFSAKAVIISLAFVVPLLGLIGWQLMHQADLSLQARQDSTRQHVEIAHGIVVWAHAQETSGRMDRAQAQQLARGAIAALRYEGNEYFWINDMHPRVVMHPIKPELDGKDVSDMKDPNGLPLFKAFVAKVRESGKGFVAYQWPKPGSSAPVDKISYVQGFEPWGWVIGSGIYIGDLREATMRQLTMDAAIVVAALLLAGYLFLSFYRVMDGGLKETRRHLRAMTSGDLTTSPSPWGNDEAAQLMLELRAMQDSLRQMVQRVRRSSDEIVHSSSEIASGAMDLSARTEQAAANLEESAASMEEISSTVKSSSDNTTEAARVAGHNAELAGEGGRVMRDVVQTMDSIRESSARIADIIGTIDGIAFQTNILALNAAVEAARAGEQGRGFAVVAGEVRTLAQRSAGAAREIRDLIGRSVEQVEAGTGTVHRAGTTMEEIVAASQRVSQLLAEVANGAREQSLGIAQIGAAVQELDRMTQQNAALVEQTAAASGAMKSQAESLATEVARFRLPEGVRLAEPVQQDRVDDFDFDQAIDAHRQWKVRLRKAIAEHAQLDAETICRDDRCPLGQWLHGAGGRRWGSRPTFTELLGKHAEFHAAAGAVARKINAGAYGDAERLIGSGSAFASVSSEVSTLLTRAKRGL</sequence>
<dbReference type="InterPro" id="IPR051310">
    <property type="entry name" value="MCP_chemotaxis"/>
</dbReference>
<evidence type="ECO:0000256" key="2">
    <source>
        <dbReference type="ARBA" id="ARBA00022475"/>
    </source>
</evidence>
<evidence type="ECO:0000256" key="8">
    <source>
        <dbReference type="PROSITE-ProRule" id="PRU00284"/>
    </source>
</evidence>
<feature type="transmembrane region" description="Helical" evidence="10">
    <location>
        <begin position="44"/>
        <end position="67"/>
    </location>
</feature>
<evidence type="ECO:0000259" key="12">
    <source>
        <dbReference type="PROSITE" id="PS50885"/>
    </source>
</evidence>
<keyword evidence="6 10" id="KW-0472">Membrane</keyword>
<dbReference type="Gene3D" id="1.10.287.950">
    <property type="entry name" value="Methyl-accepting chemotaxis protein"/>
    <property type="match status" value="1"/>
</dbReference>
<evidence type="ECO:0000256" key="10">
    <source>
        <dbReference type="SAM" id="Phobius"/>
    </source>
</evidence>
<evidence type="ECO:0000256" key="5">
    <source>
        <dbReference type="ARBA" id="ARBA00022989"/>
    </source>
</evidence>
<keyword evidence="5 10" id="KW-1133">Transmembrane helix</keyword>
<evidence type="ECO:0000313" key="13">
    <source>
        <dbReference type="EMBL" id="URI07398.1"/>
    </source>
</evidence>
<name>A0ABY4S6P9_AQUTE</name>
<keyword evidence="14" id="KW-1185">Reference proteome</keyword>
<comment type="similarity">
    <text evidence="7">Belongs to the methyl-accepting chemotaxis (MCP) protein family.</text>
</comment>
<feature type="transmembrane region" description="Helical" evidence="10">
    <location>
        <begin position="228"/>
        <end position="249"/>
    </location>
</feature>
<dbReference type="Gene3D" id="1.20.120.30">
    <property type="entry name" value="Aspartate receptor, ligand-binding domain"/>
    <property type="match status" value="1"/>
</dbReference>
<dbReference type="Pfam" id="PF13682">
    <property type="entry name" value="CZB"/>
    <property type="match status" value="1"/>
</dbReference>
<accession>A0ABY4S6P9</accession>
<feature type="compositionally biased region" description="Low complexity" evidence="9">
    <location>
        <begin position="334"/>
        <end position="345"/>
    </location>
</feature>
<keyword evidence="3" id="KW-0488">Methylation</keyword>
<dbReference type="Proteomes" id="UP001056201">
    <property type="component" value="Chromosome 1"/>
</dbReference>
<evidence type="ECO:0000256" key="9">
    <source>
        <dbReference type="SAM" id="MobiDB-lite"/>
    </source>
</evidence>
<dbReference type="PANTHER" id="PTHR43531">
    <property type="entry name" value="PROTEIN ICFG"/>
    <property type="match status" value="1"/>
</dbReference>
<gene>
    <name evidence="13" type="ORF">MW290_01875</name>
</gene>
<reference evidence="13" key="1">
    <citation type="submission" date="2022-05" db="EMBL/GenBank/DDBJ databases">
        <title>An RpoN-dependent PEP-CTERM gene is involved in floc formation of an Aquincola tertiaricarbonis strain.</title>
        <authorList>
            <person name="Qiu D."/>
            <person name="Xia M."/>
        </authorList>
    </citation>
    <scope>NUCLEOTIDE SEQUENCE</scope>
    <source>
        <strain evidence="13">RN12</strain>
    </source>
</reference>
<keyword evidence="2" id="KW-1003">Cell membrane</keyword>
<feature type="compositionally biased region" description="Polar residues" evidence="9">
    <location>
        <begin position="346"/>
        <end position="356"/>
    </location>
</feature>
<feature type="region of interest" description="Disordered" evidence="9">
    <location>
        <begin position="334"/>
        <end position="356"/>
    </location>
</feature>
<dbReference type="SMART" id="SM00304">
    <property type="entry name" value="HAMP"/>
    <property type="match status" value="1"/>
</dbReference>
<evidence type="ECO:0000313" key="14">
    <source>
        <dbReference type="Proteomes" id="UP001056201"/>
    </source>
</evidence>
<evidence type="ECO:0000256" key="1">
    <source>
        <dbReference type="ARBA" id="ARBA00004651"/>
    </source>
</evidence>
<feature type="domain" description="HAMP" evidence="12">
    <location>
        <begin position="247"/>
        <end position="299"/>
    </location>
</feature>
<dbReference type="InterPro" id="IPR004089">
    <property type="entry name" value="MCPsignal_dom"/>
</dbReference>
<dbReference type="EMBL" id="CP097635">
    <property type="protein sequence ID" value="URI07398.1"/>
    <property type="molecule type" value="Genomic_DNA"/>
</dbReference>
<evidence type="ECO:0000256" key="6">
    <source>
        <dbReference type="ARBA" id="ARBA00023136"/>
    </source>
</evidence>
<dbReference type="PRINTS" id="PR00260">
    <property type="entry name" value="CHEMTRNSDUCR"/>
</dbReference>
<keyword evidence="4 10" id="KW-0812">Transmembrane</keyword>
<dbReference type="PANTHER" id="PTHR43531:SF14">
    <property type="entry name" value="METHYL-ACCEPTING CHEMOTAXIS PROTEIN I-RELATED"/>
    <property type="match status" value="1"/>
</dbReference>
<feature type="domain" description="Methyl-accepting transducer" evidence="11">
    <location>
        <begin position="304"/>
        <end position="533"/>
    </location>
</feature>
<evidence type="ECO:0000256" key="3">
    <source>
        <dbReference type="ARBA" id="ARBA00022481"/>
    </source>
</evidence>
<evidence type="ECO:0000256" key="7">
    <source>
        <dbReference type="ARBA" id="ARBA00029447"/>
    </source>
</evidence>
<dbReference type="Pfam" id="PF00015">
    <property type="entry name" value="MCPsignal"/>
    <property type="match status" value="1"/>
</dbReference>